<gene>
    <name evidence="24" type="ORF">EW145_g4007</name>
</gene>
<evidence type="ECO:0000313" key="25">
    <source>
        <dbReference type="Proteomes" id="UP000308199"/>
    </source>
</evidence>
<keyword evidence="15" id="KW-0508">mRNA splicing</keyword>
<dbReference type="Pfam" id="PF01201">
    <property type="entry name" value="Ribosomal_S8e"/>
    <property type="match status" value="1"/>
</dbReference>
<feature type="domain" description="C3H1-type" evidence="22">
    <location>
        <begin position="419"/>
        <end position="447"/>
    </location>
</feature>
<evidence type="ECO:0000256" key="6">
    <source>
        <dbReference type="ARBA" id="ARBA00017887"/>
    </source>
</evidence>
<dbReference type="Pfam" id="PF13920">
    <property type="entry name" value="zf-C3HC4_3"/>
    <property type="match status" value="1"/>
</dbReference>
<feature type="compositionally biased region" description="Basic residues" evidence="20">
    <location>
        <begin position="250"/>
        <end position="260"/>
    </location>
</feature>
<comment type="subunit">
    <text evidence="5">Associated with the spliceosome.</text>
</comment>
<feature type="domain" description="RanBP2-type" evidence="23">
    <location>
        <begin position="498"/>
        <end position="527"/>
    </location>
</feature>
<feature type="zinc finger region" description="C3H1-type" evidence="19">
    <location>
        <begin position="419"/>
        <end position="447"/>
    </location>
</feature>
<feature type="compositionally biased region" description="Basic and acidic residues" evidence="20">
    <location>
        <begin position="66"/>
        <end position="79"/>
    </location>
</feature>
<reference evidence="24 25" key="1">
    <citation type="submission" date="2019-02" db="EMBL/GenBank/DDBJ databases">
        <title>Genome sequencing of the rare red list fungi Phellinidium pouzarii.</title>
        <authorList>
            <person name="Buettner E."/>
            <person name="Kellner H."/>
        </authorList>
    </citation>
    <scope>NUCLEOTIDE SEQUENCE [LARGE SCALE GENOMIC DNA]</scope>
    <source>
        <strain evidence="24 25">DSM 108285</strain>
    </source>
</reference>
<keyword evidence="12 18" id="KW-0863">Zinc-finger</keyword>
<evidence type="ECO:0000256" key="5">
    <source>
        <dbReference type="ARBA" id="ARBA00011524"/>
    </source>
</evidence>
<dbReference type="PROSITE" id="PS00518">
    <property type="entry name" value="ZF_RING_1"/>
    <property type="match status" value="1"/>
</dbReference>
<dbReference type="SUPFAM" id="SSF90229">
    <property type="entry name" value="CCCH zinc finger"/>
    <property type="match status" value="1"/>
</dbReference>
<feature type="region of interest" description="Disordered" evidence="20">
    <location>
        <begin position="540"/>
        <end position="579"/>
    </location>
</feature>
<comment type="caution">
    <text evidence="24">The sequence shown here is derived from an EMBL/GenBank/DDBJ whole genome shotgun (WGS) entry which is preliminary data.</text>
</comment>
<evidence type="ECO:0000256" key="20">
    <source>
        <dbReference type="SAM" id="MobiDB-lite"/>
    </source>
</evidence>
<comment type="similarity">
    <text evidence="4">Belongs to the CWC24 family.</text>
</comment>
<name>A0A4S4L6H5_9AGAM</name>
<dbReference type="InterPro" id="IPR001841">
    <property type="entry name" value="Znf_RING"/>
</dbReference>
<dbReference type="SMART" id="SM00356">
    <property type="entry name" value="ZnF_C3H1"/>
    <property type="match status" value="1"/>
</dbReference>
<keyword evidence="16" id="KW-0539">Nucleus</keyword>
<dbReference type="EMBL" id="SGPK01000189">
    <property type="protein sequence ID" value="THH06551.1"/>
    <property type="molecule type" value="Genomic_DNA"/>
</dbReference>
<feature type="compositionally biased region" description="Low complexity" evidence="20">
    <location>
        <begin position="273"/>
        <end position="284"/>
    </location>
</feature>
<dbReference type="InterPro" id="IPR039411">
    <property type="entry name" value="NSA2_fam"/>
</dbReference>
<comment type="similarity">
    <text evidence="3">Belongs to the eukaryotic ribosomal protein eS8 family. Ribosome biogenesis protein NSA2 subfamily.</text>
</comment>
<evidence type="ECO:0000256" key="2">
    <source>
        <dbReference type="ARBA" id="ARBA00004604"/>
    </source>
</evidence>
<dbReference type="InterPro" id="IPR000571">
    <property type="entry name" value="Znf_CCCH"/>
</dbReference>
<evidence type="ECO:0000256" key="12">
    <source>
        <dbReference type="ARBA" id="ARBA00022771"/>
    </source>
</evidence>
<evidence type="ECO:0000259" key="21">
    <source>
        <dbReference type="PROSITE" id="PS50089"/>
    </source>
</evidence>
<keyword evidence="11" id="KW-0747">Spliceosome</keyword>
<feature type="region of interest" description="Disordered" evidence="20">
    <location>
        <begin position="236"/>
        <end position="330"/>
    </location>
</feature>
<evidence type="ECO:0000256" key="16">
    <source>
        <dbReference type="ARBA" id="ARBA00023242"/>
    </source>
</evidence>
<dbReference type="InterPro" id="IPR022309">
    <property type="entry name" value="Ribosomal_Se8/biogenesis_NSA2"/>
</dbReference>
<protein>
    <recommendedName>
        <fullName evidence="7">Pre-mRNA-splicing factor CWC24</fullName>
    </recommendedName>
    <alternativeName>
        <fullName evidence="17">Pre-mRNA-splicing factor cwc24</fullName>
    </alternativeName>
    <alternativeName>
        <fullName evidence="6">RanBP-type and C3HC4-type zinc finger-containing protein 1</fullName>
    </alternativeName>
</protein>
<evidence type="ECO:0000256" key="17">
    <source>
        <dbReference type="ARBA" id="ARBA00069507"/>
    </source>
</evidence>
<feature type="region of interest" description="Disordered" evidence="20">
    <location>
        <begin position="359"/>
        <end position="382"/>
    </location>
</feature>
<evidence type="ECO:0000256" key="11">
    <source>
        <dbReference type="ARBA" id="ARBA00022728"/>
    </source>
</evidence>
<dbReference type="AlphaFoldDB" id="A0A4S4L6H5"/>
<keyword evidence="9" id="KW-0698">rRNA processing</keyword>
<dbReference type="PANTHER" id="PTHR12642">
    <property type="entry name" value="RIBOSOME BIOGENESIS PROTEIN NSA2 HOMOLOG"/>
    <property type="match status" value="1"/>
</dbReference>
<sequence>MPQNEYIEEHIKRHGRRLDYYEKKRKKEARAVHHTSATAQKMFGLKAKLLHAKRHAEKVQLKKTLKAHDERNVKQKDSGAESEGALPTFLLDREGQKDAKAMSSAIKQKRKEKAAKYAVPLPKVRGVAEEEVFKVMRTGKSKKKAWKRMVLKATFVGEGFTRKPVKMERFVRPMALRYKKANVTHPDLKATFQLQIIGVKKEPAVAHVYTIRSHDEGYCYRVSNNPSNSLLETTTTSAMSESQPAVPFFKKGKSRPANHRRRDDSLPLAGNIAGPSGPASAASAKTEVILPSRKTGPNLLSAGTKRSAMQRDGGAGLFNDEGDDERNGPDVKWTAAGSHQAAAQEILAGDEAEALMERRNKKTRLNGDDDENEGPDDGLYRGQSAYKSHLKKSQEVPKAMRVGPQRNTSSTIRTVTIVDYQPDVCKDYKETGYCGFGDTCKFLHDRGTYLAGWQLDKLAAQPKRNVDDADSDSDSDSEEIPFACLICRKPYTDPVVTRCGHYYCSACAIKRFAKTPKCLACGTPTGGIFNRADKVIARVQKKKETEDEEGGEDEEAGGKNDVQLDCLGEDSAGEQSDDE</sequence>
<dbReference type="GO" id="GO:0006364">
    <property type="term" value="P:rRNA processing"/>
    <property type="evidence" value="ECO:0007669"/>
    <property type="project" value="UniProtKB-KW"/>
</dbReference>
<keyword evidence="10 19" id="KW-0479">Metal-binding</keyword>
<dbReference type="Proteomes" id="UP000308199">
    <property type="component" value="Unassembled WGS sequence"/>
</dbReference>
<keyword evidence="14" id="KW-0238">DNA-binding</keyword>
<evidence type="ECO:0000256" key="19">
    <source>
        <dbReference type="PROSITE-ProRule" id="PRU00723"/>
    </source>
</evidence>
<keyword evidence="13 19" id="KW-0862">Zinc</keyword>
<evidence type="ECO:0000256" key="3">
    <source>
        <dbReference type="ARBA" id="ARBA00005424"/>
    </source>
</evidence>
<dbReference type="GO" id="GO:0008380">
    <property type="term" value="P:RNA splicing"/>
    <property type="evidence" value="ECO:0007669"/>
    <property type="project" value="UniProtKB-KW"/>
</dbReference>
<dbReference type="GO" id="GO:0005730">
    <property type="term" value="C:nucleolus"/>
    <property type="evidence" value="ECO:0007669"/>
    <property type="project" value="UniProtKB-SubCell"/>
</dbReference>
<dbReference type="SUPFAM" id="SSF57850">
    <property type="entry name" value="RING/U-box"/>
    <property type="match status" value="1"/>
</dbReference>
<feature type="compositionally biased region" description="Acidic residues" evidence="20">
    <location>
        <begin position="567"/>
        <end position="579"/>
    </location>
</feature>
<keyword evidence="11" id="KW-0507">mRNA processing</keyword>
<dbReference type="FunFam" id="3.30.40.10:FF:000045">
    <property type="entry name" value="RING finger protein 113A"/>
    <property type="match status" value="1"/>
</dbReference>
<comment type="subcellular location">
    <subcellularLocation>
        <location evidence="2">Nucleus</location>
        <location evidence="2">Nucleolus</location>
    </subcellularLocation>
</comment>
<dbReference type="InterPro" id="IPR013083">
    <property type="entry name" value="Znf_RING/FYVE/PHD"/>
</dbReference>
<organism evidence="24 25">
    <name type="scientific">Phellinidium pouzarii</name>
    <dbReference type="NCBI Taxonomy" id="167371"/>
    <lineage>
        <taxon>Eukaryota</taxon>
        <taxon>Fungi</taxon>
        <taxon>Dikarya</taxon>
        <taxon>Basidiomycota</taxon>
        <taxon>Agaricomycotina</taxon>
        <taxon>Agaricomycetes</taxon>
        <taxon>Hymenochaetales</taxon>
        <taxon>Hymenochaetaceae</taxon>
        <taxon>Phellinidium</taxon>
    </lineage>
</organism>
<dbReference type="PROSITE" id="PS50199">
    <property type="entry name" value="ZF_RANBP2_2"/>
    <property type="match status" value="1"/>
</dbReference>
<evidence type="ECO:0000256" key="7">
    <source>
        <dbReference type="ARBA" id="ARBA00020647"/>
    </source>
</evidence>
<dbReference type="Pfam" id="PF00642">
    <property type="entry name" value="zf-CCCH"/>
    <property type="match status" value="1"/>
</dbReference>
<evidence type="ECO:0000256" key="1">
    <source>
        <dbReference type="ARBA" id="ARBA00003777"/>
    </source>
</evidence>
<proteinExistence type="inferred from homology"/>
<evidence type="ECO:0000256" key="10">
    <source>
        <dbReference type="ARBA" id="ARBA00022723"/>
    </source>
</evidence>
<keyword evidence="8" id="KW-0690">Ribosome biogenesis</keyword>
<dbReference type="GO" id="GO:0005681">
    <property type="term" value="C:spliceosomal complex"/>
    <property type="evidence" value="ECO:0007669"/>
    <property type="project" value="UniProtKB-KW"/>
</dbReference>
<evidence type="ECO:0000256" key="8">
    <source>
        <dbReference type="ARBA" id="ARBA00022517"/>
    </source>
</evidence>
<evidence type="ECO:0000313" key="24">
    <source>
        <dbReference type="EMBL" id="THH06551.1"/>
    </source>
</evidence>
<dbReference type="InterPro" id="IPR036855">
    <property type="entry name" value="Znf_CCCH_sf"/>
</dbReference>
<evidence type="ECO:0000256" key="4">
    <source>
        <dbReference type="ARBA" id="ARBA00009161"/>
    </source>
</evidence>
<evidence type="ECO:0000256" key="15">
    <source>
        <dbReference type="ARBA" id="ARBA00023187"/>
    </source>
</evidence>
<dbReference type="GO" id="GO:0003677">
    <property type="term" value="F:DNA binding"/>
    <property type="evidence" value="ECO:0007669"/>
    <property type="project" value="UniProtKB-KW"/>
</dbReference>
<evidence type="ECO:0000256" key="13">
    <source>
        <dbReference type="ARBA" id="ARBA00022833"/>
    </source>
</evidence>
<dbReference type="CDD" id="cd16539">
    <property type="entry name" value="RING-HC_RNF113A_B"/>
    <property type="match status" value="1"/>
</dbReference>
<comment type="function">
    <text evidence="1">Involved in pre-mRNA splicing.</text>
</comment>
<dbReference type="PROSITE" id="PS50089">
    <property type="entry name" value="ZF_RING_2"/>
    <property type="match status" value="1"/>
</dbReference>
<keyword evidence="25" id="KW-1185">Reference proteome</keyword>
<dbReference type="PROSITE" id="PS50103">
    <property type="entry name" value="ZF_C3H1"/>
    <property type="match status" value="1"/>
</dbReference>
<feature type="region of interest" description="Disordered" evidence="20">
    <location>
        <begin position="63"/>
        <end position="89"/>
    </location>
</feature>
<dbReference type="OrthoDB" id="25761at2759"/>
<evidence type="ECO:0000259" key="23">
    <source>
        <dbReference type="PROSITE" id="PS50199"/>
    </source>
</evidence>
<dbReference type="InterPro" id="IPR001876">
    <property type="entry name" value="Znf_RanBP2"/>
</dbReference>
<evidence type="ECO:0000256" key="18">
    <source>
        <dbReference type="PROSITE-ProRule" id="PRU00322"/>
    </source>
</evidence>
<evidence type="ECO:0000256" key="9">
    <source>
        <dbReference type="ARBA" id="ARBA00022552"/>
    </source>
</evidence>
<dbReference type="SMART" id="SM00184">
    <property type="entry name" value="RING"/>
    <property type="match status" value="1"/>
</dbReference>
<feature type="domain" description="RING-type" evidence="21">
    <location>
        <begin position="484"/>
        <end position="521"/>
    </location>
</feature>
<evidence type="ECO:0000256" key="14">
    <source>
        <dbReference type="ARBA" id="ARBA00023125"/>
    </source>
</evidence>
<dbReference type="GO" id="GO:0008270">
    <property type="term" value="F:zinc ion binding"/>
    <property type="evidence" value="ECO:0007669"/>
    <property type="project" value="UniProtKB-KW"/>
</dbReference>
<feature type="compositionally biased region" description="Acidic residues" evidence="20">
    <location>
        <begin position="546"/>
        <end position="555"/>
    </location>
</feature>
<dbReference type="Gene3D" id="3.30.40.10">
    <property type="entry name" value="Zinc/RING finger domain, C3HC4 (zinc finger)"/>
    <property type="match status" value="1"/>
</dbReference>
<dbReference type="InterPro" id="IPR017907">
    <property type="entry name" value="Znf_RING_CS"/>
</dbReference>
<accession>A0A4S4L6H5</accession>
<evidence type="ECO:0000259" key="22">
    <source>
        <dbReference type="PROSITE" id="PS50103"/>
    </source>
</evidence>